<dbReference type="SUPFAM" id="SSF56784">
    <property type="entry name" value="HAD-like"/>
    <property type="match status" value="1"/>
</dbReference>
<dbReference type="Pfam" id="PF13246">
    <property type="entry name" value="Cation_ATPase"/>
    <property type="match status" value="1"/>
</dbReference>
<evidence type="ECO:0000313" key="21">
    <source>
        <dbReference type="EMBL" id="CAF1221584.1"/>
    </source>
</evidence>
<feature type="binding site" evidence="18">
    <location>
        <position position="227"/>
    </location>
    <ligand>
        <name>Mg(2+)</name>
        <dbReference type="ChEBI" id="CHEBI:18420"/>
    </ligand>
</feature>
<dbReference type="EMBL" id="CAJOBA010036787">
    <property type="protein sequence ID" value="CAF4029672.1"/>
    <property type="molecule type" value="Genomic_DNA"/>
</dbReference>
<dbReference type="GO" id="GO:0016887">
    <property type="term" value="F:ATP hydrolysis activity"/>
    <property type="evidence" value="ECO:0007669"/>
    <property type="project" value="InterPro"/>
</dbReference>
<dbReference type="GO" id="GO:0005886">
    <property type="term" value="C:plasma membrane"/>
    <property type="evidence" value="ECO:0007669"/>
    <property type="project" value="TreeGrafter"/>
</dbReference>
<comment type="cofactor">
    <cofactor evidence="1 18">
        <name>Mg(2+)</name>
        <dbReference type="ChEBI" id="CHEBI:18420"/>
    </cofactor>
</comment>
<evidence type="ECO:0000259" key="20">
    <source>
        <dbReference type="Pfam" id="PF16212"/>
    </source>
</evidence>
<feature type="domain" description="P-type ATPase C-terminal" evidence="20">
    <location>
        <begin position="397"/>
        <end position="480"/>
    </location>
</feature>
<dbReference type="InterPro" id="IPR001757">
    <property type="entry name" value="P_typ_ATPase"/>
</dbReference>
<evidence type="ECO:0000256" key="5">
    <source>
        <dbReference type="ARBA" id="ARBA00008109"/>
    </source>
</evidence>
<dbReference type="InterPro" id="IPR032630">
    <property type="entry name" value="P_typ_ATPase_c"/>
</dbReference>
<evidence type="ECO:0000256" key="9">
    <source>
        <dbReference type="ARBA" id="ARBA00022840"/>
    </source>
</evidence>
<dbReference type="GO" id="GO:0140326">
    <property type="term" value="F:ATPase-coupled intramembrane lipid transporter activity"/>
    <property type="evidence" value="ECO:0007669"/>
    <property type="project" value="UniProtKB-EC"/>
</dbReference>
<dbReference type="GO" id="GO:0005524">
    <property type="term" value="F:ATP binding"/>
    <property type="evidence" value="ECO:0007669"/>
    <property type="project" value="UniProtKB-UniRule"/>
</dbReference>
<dbReference type="InterPro" id="IPR023214">
    <property type="entry name" value="HAD_sf"/>
</dbReference>
<feature type="binding site" evidence="17">
    <location>
        <position position="112"/>
    </location>
    <ligand>
        <name>ATP</name>
        <dbReference type="ChEBI" id="CHEBI:30616"/>
    </ligand>
</feature>
<name>A0A8S2EPY1_9BILA</name>
<comment type="subcellular location">
    <subcellularLocation>
        <location evidence="3">Endomembrane system</location>
    </subcellularLocation>
    <subcellularLocation>
        <location evidence="4">Golgi apparatus</location>
    </subcellularLocation>
    <subcellularLocation>
        <location evidence="2 19">Membrane</location>
        <topology evidence="2 19">Multi-pass membrane protein</topology>
    </subcellularLocation>
</comment>
<evidence type="ECO:0000256" key="17">
    <source>
        <dbReference type="PIRSR" id="PIRSR606539-2"/>
    </source>
</evidence>
<keyword evidence="14 19" id="KW-0472">Membrane</keyword>
<proteinExistence type="inferred from homology"/>
<dbReference type="Gene3D" id="3.40.50.1000">
    <property type="entry name" value="HAD superfamily/HAD-like"/>
    <property type="match status" value="1"/>
</dbReference>
<dbReference type="Pfam" id="PF16212">
    <property type="entry name" value="PhoLip_ATPase_C"/>
    <property type="match status" value="2"/>
</dbReference>
<comment type="catalytic activity">
    <reaction evidence="16">
        <text>a 1,2-diacyl-sn-glycero-3-phospho-L-serine(out) + ATP + H2O = a 1,2-diacyl-sn-glycero-3-phospho-L-serine(in) + ADP + phosphate + H(+)</text>
        <dbReference type="Rhea" id="RHEA:38567"/>
        <dbReference type="ChEBI" id="CHEBI:15377"/>
        <dbReference type="ChEBI" id="CHEBI:15378"/>
        <dbReference type="ChEBI" id="CHEBI:30616"/>
        <dbReference type="ChEBI" id="CHEBI:43474"/>
        <dbReference type="ChEBI" id="CHEBI:57262"/>
        <dbReference type="ChEBI" id="CHEBI:456216"/>
    </reaction>
    <physiologicalReaction direction="left-to-right" evidence="16">
        <dbReference type="Rhea" id="RHEA:38568"/>
    </physiologicalReaction>
</comment>
<dbReference type="InterPro" id="IPR006539">
    <property type="entry name" value="P-type_ATPase_IV"/>
</dbReference>
<keyword evidence="13" id="KW-0333">Golgi apparatus</keyword>
<evidence type="ECO:0000256" key="18">
    <source>
        <dbReference type="PIRSR" id="PIRSR606539-3"/>
    </source>
</evidence>
<feature type="binding site" evidence="17">
    <location>
        <position position="230"/>
    </location>
    <ligand>
        <name>ATP</name>
        <dbReference type="ChEBI" id="CHEBI:30616"/>
    </ligand>
</feature>
<dbReference type="InterPro" id="IPR023298">
    <property type="entry name" value="ATPase_P-typ_TM_dom_sf"/>
</dbReference>
<feature type="binding site" evidence="17">
    <location>
        <position position="207"/>
    </location>
    <ligand>
        <name>ATP</name>
        <dbReference type="ChEBI" id="CHEBI:30616"/>
    </ligand>
</feature>
<evidence type="ECO:0000256" key="10">
    <source>
        <dbReference type="ARBA" id="ARBA00022842"/>
    </source>
</evidence>
<dbReference type="GO" id="GO:0045332">
    <property type="term" value="P:phospholipid translocation"/>
    <property type="evidence" value="ECO:0007669"/>
    <property type="project" value="TreeGrafter"/>
</dbReference>
<evidence type="ECO:0000256" key="2">
    <source>
        <dbReference type="ARBA" id="ARBA00004141"/>
    </source>
</evidence>
<dbReference type="NCBIfam" id="TIGR01494">
    <property type="entry name" value="ATPase_P-type"/>
    <property type="match status" value="1"/>
</dbReference>
<feature type="binding site" evidence="18">
    <location>
        <position position="231"/>
    </location>
    <ligand>
        <name>Mg(2+)</name>
        <dbReference type="ChEBI" id="CHEBI:18420"/>
    </ligand>
</feature>
<keyword evidence="11 19" id="KW-1278">Translocase</keyword>
<feature type="non-terminal residue" evidence="21">
    <location>
        <position position="1"/>
    </location>
</feature>
<feature type="transmembrane region" description="Helical" evidence="19">
    <location>
        <begin position="405"/>
        <end position="431"/>
    </location>
</feature>
<keyword evidence="10 18" id="KW-0460">Magnesium</keyword>
<dbReference type="GO" id="GO:0000287">
    <property type="term" value="F:magnesium ion binding"/>
    <property type="evidence" value="ECO:0007669"/>
    <property type="project" value="UniProtKB-UniRule"/>
</dbReference>
<comment type="catalytic activity">
    <reaction evidence="15 19">
        <text>ATP + H2O + phospholipidSide 1 = ADP + phosphate + phospholipidSide 2.</text>
        <dbReference type="EC" id="7.6.2.1"/>
    </reaction>
</comment>
<dbReference type="SUPFAM" id="SSF81665">
    <property type="entry name" value="Calcium ATPase, transmembrane domain M"/>
    <property type="match status" value="1"/>
</dbReference>
<feature type="domain" description="P-type ATPase C-terminal" evidence="20">
    <location>
        <begin position="253"/>
        <end position="394"/>
    </location>
</feature>
<evidence type="ECO:0000256" key="1">
    <source>
        <dbReference type="ARBA" id="ARBA00001946"/>
    </source>
</evidence>
<dbReference type="PANTHER" id="PTHR24092">
    <property type="entry name" value="PROBABLE PHOSPHOLIPID-TRANSPORTING ATPASE"/>
    <property type="match status" value="1"/>
</dbReference>
<evidence type="ECO:0000256" key="13">
    <source>
        <dbReference type="ARBA" id="ARBA00023034"/>
    </source>
</evidence>
<evidence type="ECO:0000256" key="11">
    <source>
        <dbReference type="ARBA" id="ARBA00022967"/>
    </source>
</evidence>
<evidence type="ECO:0000256" key="3">
    <source>
        <dbReference type="ARBA" id="ARBA00004308"/>
    </source>
</evidence>
<dbReference type="FunFam" id="3.40.50.1000:FF:000010">
    <property type="entry name" value="Phospholipid-transporting ATPase"/>
    <property type="match status" value="1"/>
</dbReference>
<evidence type="ECO:0000313" key="22">
    <source>
        <dbReference type="EMBL" id="CAF4029672.1"/>
    </source>
</evidence>
<organism evidence="21 23">
    <name type="scientific">Didymodactylos carnosus</name>
    <dbReference type="NCBI Taxonomy" id="1234261"/>
    <lineage>
        <taxon>Eukaryota</taxon>
        <taxon>Metazoa</taxon>
        <taxon>Spiralia</taxon>
        <taxon>Gnathifera</taxon>
        <taxon>Rotifera</taxon>
        <taxon>Eurotatoria</taxon>
        <taxon>Bdelloidea</taxon>
        <taxon>Philodinida</taxon>
        <taxon>Philodinidae</taxon>
        <taxon>Didymodactylos</taxon>
    </lineage>
</organism>
<feature type="transmembrane region" description="Helical" evidence="19">
    <location>
        <begin position="366"/>
        <end position="384"/>
    </location>
</feature>
<dbReference type="AlphaFoldDB" id="A0A8S2EPY1"/>
<keyword evidence="8 17" id="KW-0547">Nucleotide-binding</keyword>
<keyword evidence="9 17" id="KW-0067">ATP-binding</keyword>
<evidence type="ECO:0000313" key="23">
    <source>
        <dbReference type="Proteomes" id="UP000677228"/>
    </source>
</evidence>
<evidence type="ECO:0000256" key="16">
    <source>
        <dbReference type="ARBA" id="ARBA00051303"/>
    </source>
</evidence>
<feature type="transmembrane region" description="Helical" evidence="19">
    <location>
        <begin position="451"/>
        <end position="474"/>
    </location>
</feature>
<feature type="binding site" evidence="17">
    <location>
        <position position="201"/>
    </location>
    <ligand>
        <name>ATP</name>
        <dbReference type="ChEBI" id="CHEBI:30616"/>
    </ligand>
</feature>
<feature type="binding site" evidence="17">
    <location>
        <position position="231"/>
    </location>
    <ligand>
        <name>ATP</name>
        <dbReference type="ChEBI" id="CHEBI:30616"/>
    </ligand>
</feature>
<dbReference type="Proteomes" id="UP000682733">
    <property type="component" value="Unassembled WGS sequence"/>
</dbReference>
<evidence type="ECO:0000256" key="8">
    <source>
        <dbReference type="ARBA" id="ARBA00022741"/>
    </source>
</evidence>
<sequence length="570" mass="64213">DSVILQLLSSDDPNSGITSQHLESFAKDGLRTLCVASRVILSDEYNSWIEIYRQAATAINNRAELVAEAAEKIEKNLHLLGATGIEDKLQDQVPESISMLHKAGIKIWVLTGDKKETAVNIGYSCKLLSDQLLNLTLDEDSLEDTRRQLQDHCSSFGESLRKDNLASLVIEGKTLKFALAPPCRQDFLDLAISCKSVICCRVSPKQKAEVVELVKRSTDAITLAIGDGANDVGMIQTAHVGVGIMGREGVQAACASDYSIGQFRFLTKLLFVHGVWSYRRLCKVLLYSFYKNICLYVMELWFAVHNGFSGQILFERWTIATYNVLFTAAPPMALGLLDRCCSAETMMRFPALYKMSQNKSDFNIKIFWTWCLNAVYHSIILYFMSYAMLRHGNMAYTAGLESDAWTLLTHISIWGSIASWFLFLIIYSNFWPTIPLAPEMRGMAKYVFSSMYFWFGLILIPFTALMADVIYNCLQRTLYKTLMQEVQEKELANQDPYDLVMARQTSTVSRVAERLALLKSVFVRTRTPKMSGIVAGPYHGFAFSQEEDGVVPQNQLIRNYDTNIVKPPGL</sequence>
<dbReference type="Proteomes" id="UP000677228">
    <property type="component" value="Unassembled WGS sequence"/>
</dbReference>
<dbReference type="PANTHER" id="PTHR24092:SF150">
    <property type="entry name" value="PHOSPHOLIPID-TRANSPORTING ATPASE"/>
    <property type="match status" value="1"/>
</dbReference>
<protein>
    <recommendedName>
        <fullName evidence="19">Phospholipid-transporting ATPase</fullName>
        <ecNumber evidence="19">7.6.2.1</ecNumber>
    </recommendedName>
</protein>
<reference evidence="21" key="1">
    <citation type="submission" date="2021-02" db="EMBL/GenBank/DDBJ databases">
        <authorList>
            <person name="Nowell W R."/>
        </authorList>
    </citation>
    <scope>NUCLEOTIDE SEQUENCE</scope>
</reference>
<evidence type="ECO:0000256" key="15">
    <source>
        <dbReference type="ARBA" id="ARBA00034036"/>
    </source>
</evidence>
<keyword evidence="12 19" id="KW-1133">Transmembrane helix</keyword>
<feature type="binding site" evidence="17">
    <location>
        <position position="31"/>
    </location>
    <ligand>
        <name>ATP</name>
        <dbReference type="ChEBI" id="CHEBI:30616"/>
    </ligand>
</feature>
<gene>
    <name evidence="21" type="ORF">OVA965_LOCUS24943</name>
    <name evidence="22" type="ORF">TMI583_LOCUS25667</name>
</gene>
<evidence type="ECO:0000256" key="12">
    <source>
        <dbReference type="ARBA" id="ARBA00022989"/>
    </source>
</evidence>
<evidence type="ECO:0000256" key="7">
    <source>
        <dbReference type="ARBA" id="ARBA00022723"/>
    </source>
</evidence>
<keyword evidence="6 19" id="KW-0812">Transmembrane</keyword>
<feature type="binding site" evidence="17">
    <location>
        <position position="111"/>
    </location>
    <ligand>
        <name>ATP</name>
        <dbReference type="ChEBI" id="CHEBI:30616"/>
    </ligand>
</feature>
<accession>A0A8S2EPY1</accession>
<dbReference type="PRINTS" id="PR00119">
    <property type="entry name" value="CATATPASE"/>
</dbReference>
<evidence type="ECO:0000256" key="14">
    <source>
        <dbReference type="ARBA" id="ARBA00023136"/>
    </source>
</evidence>
<evidence type="ECO:0000256" key="19">
    <source>
        <dbReference type="RuleBase" id="RU362033"/>
    </source>
</evidence>
<dbReference type="GO" id="GO:0005802">
    <property type="term" value="C:trans-Golgi network"/>
    <property type="evidence" value="ECO:0007669"/>
    <property type="project" value="TreeGrafter"/>
</dbReference>
<dbReference type="NCBIfam" id="TIGR01652">
    <property type="entry name" value="ATPase-Plipid"/>
    <property type="match status" value="1"/>
</dbReference>
<dbReference type="EMBL" id="CAJNOK010015248">
    <property type="protein sequence ID" value="CAF1221584.1"/>
    <property type="molecule type" value="Genomic_DNA"/>
</dbReference>
<dbReference type="InterPro" id="IPR036412">
    <property type="entry name" value="HAD-like_sf"/>
</dbReference>
<comment type="caution">
    <text evidence="19">Lacks conserved residue(s) required for the propagation of feature annotation.</text>
</comment>
<comment type="caution">
    <text evidence="21">The sequence shown here is derived from an EMBL/GenBank/DDBJ whole genome shotgun (WGS) entry which is preliminary data.</text>
</comment>
<comment type="similarity">
    <text evidence="5 19">Belongs to the cation transport ATPase (P-type) (TC 3.A.3) family. Type IV subfamily.</text>
</comment>
<dbReference type="EC" id="7.6.2.1" evidence="19"/>
<keyword evidence="7 18" id="KW-0479">Metal-binding</keyword>
<evidence type="ECO:0000256" key="4">
    <source>
        <dbReference type="ARBA" id="ARBA00004555"/>
    </source>
</evidence>
<evidence type="ECO:0000256" key="6">
    <source>
        <dbReference type="ARBA" id="ARBA00022692"/>
    </source>
</evidence>
<feature type="binding site" evidence="17">
    <location>
        <position position="113"/>
    </location>
    <ligand>
        <name>ATP</name>
        <dbReference type="ChEBI" id="CHEBI:30616"/>
    </ligand>
</feature>